<keyword evidence="12" id="KW-0732">Signal</keyword>
<dbReference type="STRING" id="1188252.A1QC_12285"/>
<organism evidence="14 15">
    <name type="scientific">Vibrio rumoiensis 1S-45</name>
    <dbReference type="NCBI Taxonomy" id="1188252"/>
    <lineage>
        <taxon>Bacteria</taxon>
        <taxon>Pseudomonadati</taxon>
        <taxon>Pseudomonadota</taxon>
        <taxon>Gammaproteobacteria</taxon>
        <taxon>Vibrionales</taxon>
        <taxon>Vibrionaceae</taxon>
        <taxon>Vibrio</taxon>
    </lineage>
</organism>
<comment type="subcellular location">
    <subcellularLocation>
        <location evidence="1">Cell outer membrane</location>
        <topology evidence="1">Multi-pass membrane protein</topology>
    </subcellularLocation>
</comment>
<dbReference type="InterPro" id="IPR050330">
    <property type="entry name" value="Bact_OuterMem_StrucFunc"/>
</dbReference>
<dbReference type="AlphaFoldDB" id="A0A1E5E098"/>
<dbReference type="eggNOG" id="COG2885">
    <property type="taxonomic scope" value="Bacteria"/>
</dbReference>
<evidence type="ECO:0000256" key="3">
    <source>
        <dbReference type="ARBA" id="ARBA00022448"/>
    </source>
</evidence>
<dbReference type="eggNOG" id="COG3637">
    <property type="taxonomic scope" value="Bacteria"/>
</dbReference>
<keyword evidence="3" id="KW-0813">Transport</keyword>
<keyword evidence="10" id="KW-0998">Cell outer membrane</keyword>
<evidence type="ECO:0000256" key="5">
    <source>
        <dbReference type="ARBA" id="ARBA00022692"/>
    </source>
</evidence>
<evidence type="ECO:0000256" key="10">
    <source>
        <dbReference type="ARBA" id="ARBA00023237"/>
    </source>
</evidence>
<keyword evidence="5" id="KW-0812">Transmembrane</keyword>
<dbReference type="Pfam" id="PF00691">
    <property type="entry name" value="OmpA"/>
    <property type="match status" value="1"/>
</dbReference>
<evidence type="ECO:0000256" key="8">
    <source>
        <dbReference type="ARBA" id="ARBA00023136"/>
    </source>
</evidence>
<evidence type="ECO:0000256" key="11">
    <source>
        <dbReference type="PROSITE-ProRule" id="PRU00473"/>
    </source>
</evidence>
<evidence type="ECO:0000256" key="4">
    <source>
        <dbReference type="ARBA" id="ARBA00022452"/>
    </source>
</evidence>
<evidence type="ECO:0000256" key="7">
    <source>
        <dbReference type="ARBA" id="ARBA00023114"/>
    </source>
</evidence>
<dbReference type="CDD" id="cd07185">
    <property type="entry name" value="OmpA_C-like"/>
    <property type="match status" value="1"/>
</dbReference>
<dbReference type="PANTHER" id="PTHR30329">
    <property type="entry name" value="STATOR ELEMENT OF FLAGELLAR MOTOR COMPLEX"/>
    <property type="match status" value="1"/>
</dbReference>
<keyword evidence="6" id="KW-0406">Ion transport</keyword>
<dbReference type="GO" id="GO:0006811">
    <property type="term" value="P:monoatomic ion transport"/>
    <property type="evidence" value="ECO:0007669"/>
    <property type="project" value="UniProtKB-KW"/>
</dbReference>
<evidence type="ECO:0000256" key="12">
    <source>
        <dbReference type="SAM" id="SignalP"/>
    </source>
</evidence>
<proteinExistence type="inferred from homology"/>
<dbReference type="InterPro" id="IPR011250">
    <property type="entry name" value="OMP/PagP_B-barrel"/>
</dbReference>
<feature type="domain" description="OmpA-like" evidence="13">
    <location>
        <begin position="216"/>
        <end position="331"/>
    </location>
</feature>
<gene>
    <name evidence="14" type="ORF">A1QC_12285</name>
</gene>
<keyword evidence="9" id="KW-1015">Disulfide bond</keyword>
<keyword evidence="4" id="KW-1134">Transmembrane beta strand</keyword>
<dbReference type="SUPFAM" id="SSF103088">
    <property type="entry name" value="OmpA-like"/>
    <property type="match status" value="1"/>
</dbReference>
<dbReference type="InterPro" id="IPR006665">
    <property type="entry name" value="OmpA-like"/>
</dbReference>
<dbReference type="GO" id="GO:0046930">
    <property type="term" value="C:pore complex"/>
    <property type="evidence" value="ECO:0007669"/>
    <property type="project" value="UniProtKB-KW"/>
</dbReference>
<name>A0A1E5E098_9VIBR</name>
<accession>A0A1E5E098</accession>
<dbReference type="PROSITE" id="PS51123">
    <property type="entry name" value="OMPA_2"/>
    <property type="match status" value="1"/>
</dbReference>
<reference evidence="14 15" key="1">
    <citation type="journal article" date="2012" name="Science">
        <title>Ecological populations of bacteria act as socially cohesive units of antibiotic production and resistance.</title>
        <authorList>
            <person name="Cordero O.X."/>
            <person name="Wildschutte H."/>
            <person name="Kirkup B."/>
            <person name="Proehl S."/>
            <person name="Ngo L."/>
            <person name="Hussain F."/>
            <person name="Le Roux F."/>
            <person name="Mincer T."/>
            <person name="Polz M.F."/>
        </authorList>
    </citation>
    <scope>NUCLEOTIDE SEQUENCE [LARGE SCALE GENOMIC DNA]</scope>
    <source>
        <strain evidence="14 15">1S-45</strain>
    </source>
</reference>
<evidence type="ECO:0000256" key="6">
    <source>
        <dbReference type="ARBA" id="ARBA00023065"/>
    </source>
</evidence>
<comment type="similarity">
    <text evidence="2">Belongs to the outer membrane OOP (TC 1.B.6) superfamily. OmpA family.</text>
</comment>
<dbReference type="InterPro" id="IPR006664">
    <property type="entry name" value="OMP_bac"/>
</dbReference>
<evidence type="ECO:0000256" key="1">
    <source>
        <dbReference type="ARBA" id="ARBA00004571"/>
    </source>
</evidence>
<dbReference type="Gene3D" id="2.40.160.20">
    <property type="match status" value="1"/>
</dbReference>
<dbReference type="PRINTS" id="PR01022">
    <property type="entry name" value="OUTRMMBRANEA"/>
</dbReference>
<keyword evidence="8 11" id="KW-0472">Membrane</keyword>
<dbReference type="InterPro" id="IPR002368">
    <property type="entry name" value="OmpA"/>
</dbReference>
<dbReference type="SUPFAM" id="SSF56925">
    <property type="entry name" value="OMPA-like"/>
    <property type="match status" value="1"/>
</dbReference>
<feature type="chain" id="PRO_5009174682" description="OmpA-like domain-containing protein" evidence="12">
    <location>
        <begin position="27"/>
        <end position="331"/>
    </location>
</feature>
<dbReference type="GO" id="GO:0015288">
    <property type="term" value="F:porin activity"/>
    <property type="evidence" value="ECO:0007669"/>
    <property type="project" value="UniProtKB-KW"/>
</dbReference>
<dbReference type="PRINTS" id="PR01021">
    <property type="entry name" value="OMPADOMAIN"/>
</dbReference>
<evidence type="ECO:0000256" key="9">
    <source>
        <dbReference type="ARBA" id="ARBA00023157"/>
    </source>
</evidence>
<dbReference type="InterPro" id="IPR036737">
    <property type="entry name" value="OmpA-like_sf"/>
</dbReference>
<evidence type="ECO:0000259" key="13">
    <source>
        <dbReference type="PROSITE" id="PS51123"/>
    </source>
</evidence>
<evidence type="ECO:0000256" key="2">
    <source>
        <dbReference type="ARBA" id="ARBA00005710"/>
    </source>
</evidence>
<keyword evidence="15" id="KW-1185">Reference proteome</keyword>
<dbReference type="PANTHER" id="PTHR30329:SF21">
    <property type="entry name" value="LIPOPROTEIN YIAD-RELATED"/>
    <property type="match status" value="1"/>
</dbReference>
<evidence type="ECO:0000313" key="14">
    <source>
        <dbReference type="EMBL" id="OEF23310.1"/>
    </source>
</evidence>
<dbReference type="Pfam" id="PF01389">
    <property type="entry name" value="OmpA_membrane"/>
    <property type="match status" value="1"/>
</dbReference>
<dbReference type="Proteomes" id="UP000094070">
    <property type="component" value="Unassembled WGS sequence"/>
</dbReference>
<dbReference type="InterPro" id="IPR000498">
    <property type="entry name" value="OmpA-like_TM_dom"/>
</dbReference>
<dbReference type="Gene3D" id="3.30.1330.60">
    <property type="entry name" value="OmpA-like domain"/>
    <property type="match status" value="1"/>
</dbReference>
<evidence type="ECO:0000313" key="15">
    <source>
        <dbReference type="Proteomes" id="UP000094070"/>
    </source>
</evidence>
<sequence length="331" mass="35949">MKQVSLLTSVASIVSLSLLFSGQANAAAENAGEFYLGAKTGWSNFVECSSTDCDDDAWAGSLYGGYQFNSWLSLEGGYNYLGKSKSYVSDVLANETRVNQGELGLKMDWNLTDTWNLFAKVGGSYNDVDSTATEDDENFSYMAGAGIEYQINHNWRLRSEYQWFNHVGERSTTGNTDINYLSFGISYYFGSPAPVAAAAVAAPVVAQEVAPEPAPEPLPAATLSTNAFTLNSTELTDTAKGSLDPVATYLEQHPDVTVDVVGYTDSSGAAEYNQQLSEKRAQSAADYLTAQGVETSRITVDGKGEENPIADNATREGREKNRRIEVYYKMN</sequence>
<dbReference type="EMBL" id="AJYK02000095">
    <property type="protein sequence ID" value="OEF23310.1"/>
    <property type="molecule type" value="Genomic_DNA"/>
</dbReference>
<dbReference type="GO" id="GO:0009279">
    <property type="term" value="C:cell outer membrane"/>
    <property type="evidence" value="ECO:0007669"/>
    <property type="project" value="UniProtKB-SubCell"/>
</dbReference>
<feature type="signal peptide" evidence="12">
    <location>
        <begin position="1"/>
        <end position="26"/>
    </location>
</feature>
<comment type="caution">
    <text evidence="14">The sequence shown here is derived from an EMBL/GenBank/DDBJ whole genome shotgun (WGS) entry which is preliminary data.</text>
</comment>
<keyword evidence="7" id="KW-0626">Porin</keyword>
<protein>
    <recommendedName>
        <fullName evidence="13">OmpA-like domain-containing protein</fullName>
    </recommendedName>
</protein>